<feature type="non-terminal residue" evidence="8">
    <location>
        <position position="514"/>
    </location>
</feature>
<dbReference type="SMART" id="SM00181">
    <property type="entry name" value="EGF"/>
    <property type="match status" value="3"/>
</dbReference>
<dbReference type="InterPro" id="IPR043502">
    <property type="entry name" value="DNA/RNA_pol_sf"/>
</dbReference>
<dbReference type="Gene3D" id="3.30.70.270">
    <property type="match status" value="1"/>
</dbReference>
<dbReference type="InterPro" id="IPR013032">
    <property type="entry name" value="EGF-like_CS"/>
</dbReference>
<dbReference type="Pfam" id="PF00008">
    <property type="entry name" value="EGF"/>
    <property type="match status" value="1"/>
</dbReference>
<protein>
    <recommendedName>
        <fullName evidence="7">EGF-like domain-containing protein</fullName>
    </recommendedName>
</protein>
<sequence length="514" mass="57213">MSNCGNNSDLSIVVPDDTRDTTIVCRGFSSNYSVVWTFVLTNSTRTDNHTIGSCGAYPTQCQSGSLQGYTVTRPSPSTSVLTINAVESSEWFQTGNVTCSSKTNGEEALNKTCSIIVTTVDECASDPCRHNGTCSDTRGSFSCTCAPTFRGKLCQSSIIDYCGSAPCMNGGTCTSLEAFHTCECPSKWNGHNCERENLCNGKSCLNGGTCFDRINYFKCECRPNYLGERGKASGRADKRDDQQQEKIKAKRTAEVAASEFEAFIELGKRCGLEGEKLLHGDGSSRSREKQRRHELELRTIELELQRERATEPNATNNNDQVARAPKLPAFNENSDKMDAYLERFERFAASNNWGQETWAIKLSALLTGKALDFYARLPRDEAEDHNKLKGELLKNYDFTEGYRRRGGSTSARTKDQTLKALTESAQRYLDVHNLKFGYSRSQRTSAPTGSNQDNQDTLRELFQRLTEANFTIRPSKCILGTDNVDFIGHRLSEGPKGLPQIQTNRFKFSFIPEA</sequence>
<proteinExistence type="predicted"/>
<dbReference type="AlphaFoldDB" id="A0ABD0KEB0"/>
<dbReference type="InterPro" id="IPR000152">
    <property type="entry name" value="EGF-type_Asp/Asn_hydroxyl_site"/>
</dbReference>
<feature type="domain" description="EGF-like" evidence="7">
    <location>
        <begin position="195"/>
        <end position="231"/>
    </location>
</feature>
<dbReference type="PROSITE" id="PS50026">
    <property type="entry name" value="EGF_3"/>
    <property type="match status" value="3"/>
</dbReference>
<keyword evidence="3" id="KW-0677">Repeat</keyword>
<keyword evidence="4 5" id="KW-1015">Disulfide bond</keyword>
<feature type="disulfide bond" evidence="5">
    <location>
        <begin position="145"/>
        <end position="154"/>
    </location>
</feature>
<dbReference type="PANTHER" id="PTHR12916:SF4">
    <property type="entry name" value="UNINFLATABLE, ISOFORM C"/>
    <property type="match status" value="1"/>
</dbReference>
<dbReference type="FunFam" id="2.10.25.10:FF:000050">
    <property type="entry name" value="neurogenic locus notch homolog protein 3"/>
    <property type="match status" value="1"/>
</dbReference>
<organism evidence="8 9">
    <name type="scientific">Batillaria attramentaria</name>
    <dbReference type="NCBI Taxonomy" id="370345"/>
    <lineage>
        <taxon>Eukaryota</taxon>
        <taxon>Metazoa</taxon>
        <taxon>Spiralia</taxon>
        <taxon>Lophotrochozoa</taxon>
        <taxon>Mollusca</taxon>
        <taxon>Gastropoda</taxon>
        <taxon>Caenogastropoda</taxon>
        <taxon>Sorbeoconcha</taxon>
        <taxon>Cerithioidea</taxon>
        <taxon>Batillariidae</taxon>
        <taxon>Batillaria</taxon>
    </lineage>
</organism>
<comment type="caution">
    <text evidence="5">Lacks conserved residue(s) required for the propagation of feature annotation.</text>
</comment>
<evidence type="ECO:0000256" key="4">
    <source>
        <dbReference type="ARBA" id="ARBA00023157"/>
    </source>
</evidence>
<evidence type="ECO:0000256" key="3">
    <source>
        <dbReference type="ARBA" id="ARBA00022737"/>
    </source>
</evidence>
<evidence type="ECO:0000256" key="6">
    <source>
        <dbReference type="SAM" id="MobiDB-lite"/>
    </source>
</evidence>
<comment type="caution">
    <text evidence="8">The sequence shown here is derived from an EMBL/GenBank/DDBJ whole genome shotgun (WGS) entry which is preliminary data.</text>
</comment>
<evidence type="ECO:0000313" key="9">
    <source>
        <dbReference type="Proteomes" id="UP001519460"/>
    </source>
</evidence>
<feature type="domain" description="EGF-like" evidence="7">
    <location>
        <begin position="158"/>
        <end position="194"/>
    </location>
</feature>
<accession>A0ABD0KEB0</accession>
<feature type="disulfide bond" evidence="5">
    <location>
        <begin position="184"/>
        <end position="193"/>
    </location>
</feature>
<evidence type="ECO:0000256" key="5">
    <source>
        <dbReference type="PROSITE-ProRule" id="PRU00076"/>
    </source>
</evidence>
<dbReference type="PROSITE" id="PS00010">
    <property type="entry name" value="ASX_HYDROXYL"/>
    <property type="match status" value="2"/>
</dbReference>
<dbReference type="Pfam" id="PF12661">
    <property type="entry name" value="hEGF"/>
    <property type="match status" value="2"/>
</dbReference>
<dbReference type="InterPro" id="IPR001881">
    <property type="entry name" value="EGF-like_Ca-bd_dom"/>
</dbReference>
<dbReference type="SMART" id="SM00179">
    <property type="entry name" value="EGF_CA"/>
    <property type="match status" value="3"/>
</dbReference>
<dbReference type="PROSITE" id="PS00022">
    <property type="entry name" value="EGF_1"/>
    <property type="match status" value="2"/>
</dbReference>
<dbReference type="Gene3D" id="2.10.25.10">
    <property type="entry name" value="Laminin"/>
    <property type="match status" value="3"/>
</dbReference>
<gene>
    <name evidence="8" type="ORF">BaRGS_00023304</name>
</gene>
<dbReference type="InterPro" id="IPR000742">
    <property type="entry name" value="EGF"/>
</dbReference>
<dbReference type="SUPFAM" id="SSF57196">
    <property type="entry name" value="EGF/Laminin"/>
    <property type="match status" value="3"/>
</dbReference>
<reference evidence="8 9" key="1">
    <citation type="journal article" date="2023" name="Sci. Data">
        <title>Genome assembly of the Korean intertidal mud-creeper Batillaria attramentaria.</title>
        <authorList>
            <person name="Patra A.K."/>
            <person name="Ho P.T."/>
            <person name="Jun S."/>
            <person name="Lee S.J."/>
            <person name="Kim Y."/>
            <person name="Won Y.J."/>
        </authorList>
    </citation>
    <scope>NUCLEOTIDE SEQUENCE [LARGE SCALE GENOMIC DNA]</scope>
    <source>
        <strain evidence="8">Wonlab-2016</strain>
    </source>
</reference>
<feature type="region of interest" description="Disordered" evidence="6">
    <location>
        <begin position="230"/>
        <end position="250"/>
    </location>
</feature>
<evidence type="ECO:0000256" key="1">
    <source>
        <dbReference type="ARBA" id="ARBA00022536"/>
    </source>
</evidence>
<name>A0ABD0KEB0_9CAEN</name>
<evidence type="ECO:0000256" key="2">
    <source>
        <dbReference type="ARBA" id="ARBA00022729"/>
    </source>
</evidence>
<dbReference type="SUPFAM" id="SSF56672">
    <property type="entry name" value="DNA/RNA polymerases"/>
    <property type="match status" value="1"/>
</dbReference>
<dbReference type="CDD" id="cd00054">
    <property type="entry name" value="EGF_CA"/>
    <property type="match status" value="3"/>
</dbReference>
<dbReference type="InterPro" id="IPR043128">
    <property type="entry name" value="Rev_trsase/Diguanyl_cyclase"/>
</dbReference>
<keyword evidence="1 5" id="KW-0245">EGF-like domain</keyword>
<evidence type="ECO:0000259" key="7">
    <source>
        <dbReference type="PROSITE" id="PS50026"/>
    </source>
</evidence>
<keyword evidence="9" id="KW-1185">Reference proteome</keyword>
<dbReference type="Proteomes" id="UP001519460">
    <property type="component" value="Unassembled WGS sequence"/>
</dbReference>
<evidence type="ECO:0000313" key="8">
    <source>
        <dbReference type="EMBL" id="KAK7485494.1"/>
    </source>
</evidence>
<dbReference type="EMBL" id="JACVVK020000194">
    <property type="protein sequence ID" value="KAK7485494.1"/>
    <property type="molecule type" value="Genomic_DNA"/>
</dbReference>
<dbReference type="PANTHER" id="PTHR12916">
    <property type="entry name" value="CYTOCHROME C OXIDASE POLYPEPTIDE VIC-2"/>
    <property type="match status" value="1"/>
</dbReference>
<keyword evidence="2" id="KW-0732">Signal</keyword>
<feature type="domain" description="EGF-like" evidence="7">
    <location>
        <begin position="119"/>
        <end position="155"/>
    </location>
</feature>